<feature type="compositionally biased region" description="Low complexity" evidence="1">
    <location>
        <begin position="205"/>
        <end position="230"/>
    </location>
</feature>
<dbReference type="RefSeq" id="WP_344040459.1">
    <property type="nucleotide sequence ID" value="NZ_BAAAKE010000023.1"/>
</dbReference>
<evidence type="ECO:0000313" key="3">
    <source>
        <dbReference type="EMBL" id="MFC5058851.1"/>
    </source>
</evidence>
<dbReference type="Proteomes" id="UP001595833">
    <property type="component" value="Unassembled WGS sequence"/>
</dbReference>
<feature type="transmembrane region" description="Helical" evidence="2">
    <location>
        <begin position="67"/>
        <end position="87"/>
    </location>
</feature>
<evidence type="ECO:0000313" key="4">
    <source>
        <dbReference type="Proteomes" id="UP001595833"/>
    </source>
</evidence>
<name>A0ABV9YA57_9PSEU</name>
<sequence length="249" mass="25010">MNRRLLGAALLVLAAAGAVVGTFLPLTVLESGFGRGDEALRITTTSWAARLDPAQVVDLDFGRTPQYGVPIVVAGLLLAVAAAMVFLPEHQRGIARYTALGATGVLVGAVWAVWSAVSAALRGSNGIEREYLRETAGAGIWLLSAAVLVAVAGLVLVHARRSTPRPGGAVVYAVGDADEDTPPFGIPVVEVARLPESDYAGPADPAGTGPVGSGSAVPGSETSGSEASGSAGSGSAGPGQDPRDPERAP</sequence>
<keyword evidence="4" id="KW-1185">Reference proteome</keyword>
<feature type="transmembrane region" description="Helical" evidence="2">
    <location>
        <begin position="137"/>
        <end position="157"/>
    </location>
</feature>
<evidence type="ECO:0008006" key="5">
    <source>
        <dbReference type="Google" id="ProtNLM"/>
    </source>
</evidence>
<comment type="caution">
    <text evidence="3">The sequence shown here is derived from an EMBL/GenBank/DDBJ whole genome shotgun (WGS) entry which is preliminary data.</text>
</comment>
<keyword evidence="2" id="KW-1133">Transmembrane helix</keyword>
<evidence type="ECO:0000256" key="1">
    <source>
        <dbReference type="SAM" id="MobiDB-lite"/>
    </source>
</evidence>
<keyword evidence="2" id="KW-0472">Membrane</keyword>
<protein>
    <recommendedName>
        <fullName evidence="5">Membrane protein (TIGR02234 family)</fullName>
    </recommendedName>
</protein>
<accession>A0ABV9YA57</accession>
<keyword evidence="2" id="KW-0812">Transmembrane</keyword>
<feature type="region of interest" description="Disordered" evidence="1">
    <location>
        <begin position="196"/>
        <end position="249"/>
    </location>
</feature>
<proteinExistence type="predicted"/>
<evidence type="ECO:0000256" key="2">
    <source>
        <dbReference type="SAM" id="Phobius"/>
    </source>
</evidence>
<organism evidence="3 4">
    <name type="scientific">Saccharothrix xinjiangensis</name>
    <dbReference type="NCBI Taxonomy" id="204798"/>
    <lineage>
        <taxon>Bacteria</taxon>
        <taxon>Bacillati</taxon>
        <taxon>Actinomycetota</taxon>
        <taxon>Actinomycetes</taxon>
        <taxon>Pseudonocardiales</taxon>
        <taxon>Pseudonocardiaceae</taxon>
        <taxon>Saccharothrix</taxon>
    </lineage>
</organism>
<reference evidence="4" key="1">
    <citation type="journal article" date="2019" name="Int. J. Syst. Evol. Microbiol.">
        <title>The Global Catalogue of Microorganisms (GCM) 10K type strain sequencing project: providing services to taxonomists for standard genome sequencing and annotation.</title>
        <authorList>
            <consortium name="The Broad Institute Genomics Platform"/>
            <consortium name="The Broad Institute Genome Sequencing Center for Infectious Disease"/>
            <person name="Wu L."/>
            <person name="Ma J."/>
        </authorList>
    </citation>
    <scope>NUCLEOTIDE SEQUENCE [LARGE SCALE GENOMIC DNA]</scope>
    <source>
        <strain evidence="4">KCTC 12848</strain>
    </source>
</reference>
<gene>
    <name evidence="3" type="ORF">ACFPFM_34500</name>
</gene>
<feature type="transmembrane region" description="Helical" evidence="2">
    <location>
        <begin position="99"/>
        <end position="117"/>
    </location>
</feature>
<dbReference type="EMBL" id="JBHSJB010000034">
    <property type="protein sequence ID" value="MFC5058851.1"/>
    <property type="molecule type" value="Genomic_DNA"/>
</dbReference>